<dbReference type="InterPro" id="IPR002884">
    <property type="entry name" value="P_dom"/>
</dbReference>
<keyword evidence="2" id="KW-0378">Hydrolase</keyword>
<dbReference type="InterPro" id="IPR036852">
    <property type="entry name" value="Peptidase_S8/S53_dom_sf"/>
</dbReference>
<evidence type="ECO:0000313" key="8">
    <source>
        <dbReference type="EMBL" id="EAY01395.1"/>
    </source>
</evidence>
<feature type="compositionally biased region" description="Polar residues" evidence="4">
    <location>
        <begin position="766"/>
        <end position="786"/>
    </location>
</feature>
<dbReference type="GO" id="GO:0016020">
    <property type="term" value="C:membrane"/>
    <property type="evidence" value="ECO:0000318"/>
    <property type="project" value="GO_Central"/>
</dbReference>
<evidence type="ECO:0000256" key="1">
    <source>
        <dbReference type="ARBA" id="ARBA00022670"/>
    </source>
</evidence>
<dbReference type="Pfam" id="PF01483">
    <property type="entry name" value="P_proprotein"/>
    <property type="match status" value="1"/>
</dbReference>
<sequence length="853" mass="94195">MIIALFLLATVHINPDNEAPIGDPIPDFYIKNTGQYNGVPNEDLNIVPAIEKGLNGNDISISVFSTDCADPNENNGSEPKDPKNSREPPKPDTNEKQSHLLSIIGNKIDDHQCLGIAPKSTVKCYPIQQNQGQLPYYIALHMSDTKYSLTQLNAFPNNKMCTDGKIIVDTYDELKERLLSSNYVRGRSGLGWINVFAPQMCNGIGADPNYDALMQTRFTMNIAATTNKGDRAYYSPKSSNLLFNVPSTDTSIDYGDNVTVNPVHTCGIQNPSQPMATKMEAATAIATGALALILQTSKNITWRLLQLVIALSSTVNDADHPSWITNAANIKYSNIDGFGRLNVARAIELIPQIVPLGTEYEVQSTNTYDSHVIPSCRSAPLNFTHTIEKKVNFIESVNLIIDTFHENIGELTIEIESPSGTRVTVNEITNTESRGPGLKRFAFTARQFLGENANGDWKVYISAAGCIPTGRITKTKLRIFGTSKIVLFGKRTLEKSTTDITDQPIGSVIPQPISYTQYKQLPNNESIHLSIDNYSPRSTIDSSKNLTFRLTGIDSFADSPATLFFTTTDPDEVGSIAKGVINFEKTSQINGFNCYSPHNLAGKCNITYIVNIVYAPDIIFSARCGPFSIKPLNINIKQYEKIKKDEVITKPYSLNIEVDDADDEHVLTSIIDYDHKTVLQQSFEPNKGYVLFIIPESSNFTRGILTVQSLNTDHDPCSVFINAFIVDGSEITQEELNNFKFNMSSQCSKISGLVYQACVPPDTNPIITYTSQPPSQTEKPNKYSPTSKEESANEISEKKKQKQKIIISISVIFTVVVVLILVGVTLLVVKDHIKEKNEPEEYCSETVAPAATL</sequence>
<evidence type="ECO:0000256" key="3">
    <source>
        <dbReference type="ARBA" id="ARBA00022825"/>
    </source>
</evidence>
<feature type="signal peptide" evidence="6">
    <location>
        <begin position="1"/>
        <end position="15"/>
    </location>
</feature>
<feature type="region of interest" description="Disordered" evidence="4">
    <location>
        <begin position="65"/>
        <end position="96"/>
    </location>
</feature>
<keyword evidence="1" id="KW-0645">Protease</keyword>
<dbReference type="RefSeq" id="XP_001330243.1">
    <property type="nucleotide sequence ID" value="XM_001330208.1"/>
</dbReference>
<dbReference type="Gene3D" id="2.60.120.260">
    <property type="entry name" value="Galactose-binding domain-like"/>
    <property type="match status" value="1"/>
</dbReference>
<dbReference type="GO" id="GO:0004252">
    <property type="term" value="F:serine-type endopeptidase activity"/>
    <property type="evidence" value="ECO:0000318"/>
    <property type="project" value="GO_Central"/>
</dbReference>
<evidence type="ECO:0000256" key="6">
    <source>
        <dbReference type="SAM" id="SignalP"/>
    </source>
</evidence>
<reference evidence="8" key="1">
    <citation type="submission" date="2006-10" db="EMBL/GenBank/DDBJ databases">
        <authorList>
            <person name="Amadeo P."/>
            <person name="Zhao Q."/>
            <person name="Wortman J."/>
            <person name="Fraser-Liggett C."/>
            <person name="Carlton J."/>
        </authorList>
    </citation>
    <scope>NUCLEOTIDE SEQUENCE</scope>
    <source>
        <strain evidence="8">G3</strain>
    </source>
</reference>
<dbReference type="InterPro" id="IPR008979">
    <property type="entry name" value="Galactose-bd-like_sf"/>
</dbReference>
<dbReference type="VEuPathDB" id="TrichDB:TVAG_325090"/>
<dbReference type="STRING" id="5722.A2F144"/>
<feature type="domain" description="P/Homo B" evidence="7">
    <location>
        <begin position="354"/>
        <end position="485"/>
    </location>
</feature>
<feature type="transmembrane region" description="Helical" evidence="5">
    <location>
        <begin position="805"/>
        <end position="829"/>
    </location>
</feature>
<keyword evidence="5" id="KW-0472">Membrane</keyword>
<feature type="compositionally biased region" description="Basic and acidic residues" evidence="4">
    <location>
        <begin position="78"/>
        <end position="96"/>
    </location>
</feature>
<evidence type="ECO:0000259" key="7">
    <source>
        <dbReference type="PROSITE" id="PS51829"/>
    </source>
</evidence>
<dbReference type="SUPFAM" id="SSF52743">
    <property type="entry name" value="Subtilisin-like"/>
    <property type="match status" value="1"/>
</dbReference>
<dbReference type="Gene3D" id="3.40.50.200">
    <property type="entry name" value="Peptidase S8/S53 domain"/>
    <property type="match status" value="1"/>
</dbReference>
<evidence type="ECO:0000256" key="5">
    <source>
        <dbReference type="SAM" id="Phobius"/>
    </source>
</evidence>
<dbReference type="Proteomes" id="UP000001542">
    <property type="component" value="Unassembled WGS sequence"/>
</dbReference>
<keyword evidence="9" id="KW-1185">Reference proteome</keyword>
<reference evidence="8" key="2">
    <citation type="journal article" date="2007" name="Science">
        <title>Draft genome sequence of the sexually transmitted pathogen Trichomonas vaginalis.</title>
        <authorList>
            <person name="Carlton J.M."/>
            <person name="Hirt R.P."/>
            <person name="Silva J.C."/>
            <person name="Delcher A.L."/>
            <person name="Schatz M."/>
            <person name="Zhao Q."/>
            <person name="Wortman J.R."/>
            <person name="Bidwell S.L."/>
            <person name="Alsmark U.C.M."/>
            <person name="Besteiro S."/>
            <person name="Sicheritz-Ponten T."/>
            <person name="Noel C.J."/>
            <person name="Dacks J.B."/>
            <person name="Foster P.G."/>
            <person name="Simillion C."/>
            <person name="Van de Peer Y."/>
            <person name="Miranda-Saavedra D."/>
            <person name="Barton G.J."/>
            <person name="Westrop G.D."/>
            <person name="Mueller S."/>
            <person name="Dessi D."/>
            <person name="Fiori P.L."/>
            <person name="Ren Q."/>
            <person name="Paulsen I."/>
            <person name="Zhang H."/>
            <person name="Bastida-Corcuera F.D."/>
            <person name="Simoes-Barbosa A."/>
            <person name="Brown M.T."/>
            <person name="Hayes R.D."/>
            <person name="Mukherjee M."/>
            <person name="Okumura C.Y."/>
            <person name="Schneider R."/>
            <person name="Smith A.J."/>
            <person name="Vanacova S."/>
            <person name="Villalvazo M."/>
            <person name="Haas B.J."/>
            <person name="Pertea M."/>
            <person name="Feldblyum T.V."/>
            <person name="Utterback T.R."/>
            <person name="Shu C.L."/>
            <person name="Osoegawa K."/>
            <person name="de Jong P.J."/>
            <person name="Hrdy I."/>
            <person name="Horvathova L."/>
            <person name="Zubacova Z."/>
            <person name="Dolezal P."/>
            <person name="Malik S.B."/>
            <person name="Logsdon J.M. Jr."/>
            <person name="Henze K."/>
            <person name="Gupta A."/>
            <person name="Wang C.C."/>
            <person name="Dunne R.L."/>
            <person name="Upcroft J.A."/>
            <person name="Upcroft P."/>
            <person name="White O."/>
            <person name="Salzberg S.L."/>
            <person name="Tang P."/>
            <person name="Chiu C.-H."/>
            <person name="Lee Y.-S."/>
            <person name="Embley T.M."/>
            <person name="Coombs G.H."/>
            <person name="Mottram J.C."/>
            <person name="Tachezy J."/>
            <person name="Fraser-Liggett C.M."/>
            <person name="Johnson P.J."/>
        </authorList>
    </citation>
    <scope>NUCLEOTIDE SEQUENCE [LARGE SCALE GENOMIC DNA]</scope>
    <source>
        <strain evidence="8">G3</strain>
    </source>
</reference>
<keyword evidence="5" id="KW-0812">Transmembrane</keyword>
<evidence type="ECO:0000256" key="4">
    <source>
        <dbReference type="SAM" id="MobiDB-lite"/>
    </source>
</evidence>
<dbReference type="EMBL" id="DS113569">
    <property type="protein sequence ID" value="EAY01395.1"/>
    <property type="molecule type" value="Genomic_DNA"/>
</dbReference>
<proteinExistence type="predicted"/>
<organism evidence="8 9">
    <name type="scientific">Trichomonas vaginalis (strain ATCC PRA-98 / G3)</name>
    <dbReference type="NCBI Taxonomy" id="412133"/>
    <lineage>
        <taxon>Eukaryota</taxon>
        <taxon>Metamonada</taxon>
        <taxon>Parabasalia</taxon>
        <taxon>Trichomonadida</taxon>
        <taxon>Trichomonadidae</taxon>
        <taxon>Trichomonas</taxon>
    </lineage>
</organism>
<dbReference type="PANTHER" id="PTHR42884">
    <property type="entry name" value="PROPROTEIN CONVERTASE SUBTILISIN/KEXIN-RELATED"/>
    <property type="match status" value="1"/>
</dbReference>
<dbReference type="VEuPathDB" id="TrichDB:TVAGG3_0814800"/>
<dbReference type="KEGG" id="tva:4759221"/>
<name>A2F144_TRIV3</name>
<dbReference type="GO" id="GO:0016485">
    <property type="term" value="P:protein processing"/>
    <property type="evidence" value="ECO:0000318"/>
    <property type="project" value="GO_Central"/>
</dbReference>
<dbReference type="AlphaFoldDB" id="A2F144"/>
<evidence type="ECO:0000256" key="2">
    <source>
        <dbReference type="ARBA" id="ARBA00022801"/>
    </source>
</evidence>
<keyword evidence="3" id="KW-0720">Serine protease</keyword>
<dbReference type="OrthoDB" id="300641at2759"/>
<dbReference type="PROSITE" id="PS51829">
    <property type="entry name" value="P_HOMO_B"/>
    <property type="match status" value="1"/>
</dbReference>
<protein>
    <submittedName>
        <fullName evidence="8">p-domain proprotein convertase, putative</fullName>
    </submittedName>
</protein>
<dbReference type="SMR" id="A2F144"/>
<dbReference type="eggNOG" id="KOG3525">
    <property type="taxonomic scope" value="Eukaryota"/>
</dbReference>
<keyword evidence="5" id="KW-1133">Transmembrane helix</keyword>
<gene>
    <name evidence="8" type="ORF">TVAG_325090</name>
</gene>
<dbReference type="InParanoid" id="A2F144"/>
<dbReference type="SUPFAM" id="SSF49785">
    <property type="entry name" value="Galactose-binding domain-like"/>
    <property type="match status" value="1"/>
</dbReference>
<keyword evidence="6" id="KW-0732">Signal</keyword>
<evidence type="ECO:0000313" key="9">
    <source>
        <dbReference type="Proteomes" id="UP000001542"/>
    </source>
</evidence>
<accession>A2F144</accession>
<feature type="chain" id="PRO_5012700308" evidence="6">
    <location>
        <begin position="16"/>
        <end position="853"/>
    </location>
</feature>
<feature type="region of interest" description="Disordered" evidence="4">
    <location>
        <begin position="766"/>
        <end position="795"/>
    </location>
</feature>
<dbReference type="PANTHER" id="PTHR42884:SF14">
    <property type="entry name" value="NEUROENDOCRINE CONVERTASE 1"/>
    <property type="match status" value="1"/>
</dbReference>